<dbReference type="AlphaFoldDB" id="A0A3Q1HI20"/>
<dbReference type="PRINTS" id="PR00837">
    <property type="entry name" value="V5TPXLIKE"/>
</dbReference>
<evidence type="ECO:0000256" key="1">
    <source>
        <dbReference type="ARBA" id="ARBA00009923"/>
    </source>
</evidence>
<evidence type="ECO:0000256" key="3">
    <source>
        <dbReference type="PROSITE-ProRule" id="PRU01005"/>
    </source>
</evidence>
<accession>A0A3Q1HI20</accession>
<gene>
    <name evidence="6" type="primary">GLIPR1</name>
</gene>
<comment type="similarity">
    <text evidence="1">Belongs to the CRISP family.</text>
</comment>
<evidence type="ECO:0000259" key="5">
    <source>
        <dbReference type="PROSITE" id="PS51670"/>
    </source>
</evidence>
<dbReference type="Pfam" id="PF00188">
    <property type="entry name" value="CAP"/>
    <property type="match status" value="1"/>
</dbReference>
<dbReference type="OrthoDB" id="737510at2759"/>
<dbReference type="SUPFAM" id="SSF57546">
    <property type="entry name" value="Crisp domain-like"/>
    <property type="match status" value="1"/>
</dbReference>
<keyword evidence="7" id="KW-1185">Reference proteome</keyword>
<reference evidence="6" key="2">
    <citation type="submission" date="2025-08" db="UniProtKB">
        <authorList>
            <consortium name="Ensembl"/>
        </authorList>
    </citation>
    <scope>IDENTIFICATION</scope>
</reference>
<dbReference type="Proteomes" id="UP000265040">
    <property type="component" value="Chromosome 16"/>
</dbReference>
<reference evidence="6" key="3">
    <citation type="submission" date="2025-09" db="UniProtKB">
        <authorList>
            <consortium name="Ensembl"/>
        </authorList>
    </citation>
    <scope>IDENTIFICATION</scope>
</reference>
<comment type="caution">
    <text evidence="3">Lacks conserved residue(s) required for the propagation of feature annotation.</text>
</comment>
<dbReference type="InterPro" id="IPR003582">
    <property type="entry name" value="ShKT_dom"/>
</dbReference>
<evidence type="ECO:0000256" key="2">
    <source>
        <dbReference type="ARBA" id="ARBA00023157"/>
    </source>
</evidence>
<dbReference type="SUPFAM" id="SSF55797">
    <property type="entry name" value="PR-1-like"/>
    <property type="match status" value="1"/>
</dbReference>
<feature type="disulfide bond" evidence="3">
    <location>
        <begin position="200"/>
        <end position="218"/>
    </location>
</feature>
<dbReference type="FunFam" id="1.10.10.740:FF:000001">
    <property type="entry name" value="Cysteine-rich secretory protein 2"/>
    <property type="match status" value="1"/>
</dbReference>
<keyword evidence="2 3" id="KW-1015">Disulfide bond</keyword>
<dbReference type="PROSITE" id="PS01010">
    <property type="entry name" value="CRISP_2"/>
    <property type="match status" value="1"/>
</dbReference>
<feature type="chain" id="PRO_5030722845" description="ShKT domain-containing protein" evidence="4">
    <location>
        <begin position="23"/>
        <end position="235"/>
    </location>
</feature>
<reference evidence="6" key="1">
    <citation type="submission" date="2021-04" db="EMBL/GenBank/DDBJ databases">
        <authorList>
            <consortium name="Wellcome Sanger Institute Data Sharing"/>
        </authorList>
    </citation>
    <scope>NUCLEOTIDE SEQUENCE [LARGE SCALE GENOMIC DNA]</scope>
</reference>
<feature type="disulfide bond" evidence="3">
    <location>
        <begin position="209"/>
        <end position="222"/>
    </location>
</feature>
<protein>
    <recommendedName>
        <fullName evidence="5">ShKT domain-containing protein</fullName>
    </recommendedName>
</protein>
<dbReference type="InterPro" id="IPR014044">
    <property type="entry name" value="CAP_dom"/>
</dbReference>
<dbReference type="Pfam" id="PF08562">
    <property type="entry name" value="Crisp"/>
    <property type="match status" value="1"/>
</dbReference>
<keyword evidence="4" id="KW-0732">Signal</keyword>
<dbReference type="STRING" id="64144.ENSATEP00000007075"/>
<dbReference type="PANTHER" id="PTHR10334">
    <property type="entry name" value="CYSTEINE-RICH SECRETORY PROTEIN-RELATED"/>
    <property type="match status" value="1"/>
</dbReference>
<dbReference type="InterPro" id="IPR035940">
    <property type="entry name" value="CAP_sf"/>
</dbReference>
<dbReference type="InterPro" id="IPR042076">
    <property type="entry name" value="Crisp-like_dom"/>
</dbReference>
<evidence type="ECO:0000256" key="4">
    <source>
        <dbReference type="SAM" id="SignalP"/>
    </source>
</evidence>
<dbReference type="GO" id="GO:0005576">
    <property type="term" value="C:extracellular region"/>
    <property type="evidence" value="ECO:0007669"/>
    <property type="project" value="InterPro"/>
</dbReference>
<dbReference type="Gene3D" id="1.10.10.740">
    <property type="entry name" value="Crisp domain"/>
    <property type="match status" value="1"/>
</dbReference>
<proteinExistence type="inferred from homology"/>
<evidence type="ECO:0000313" key="6">
    <source>
        <dbReference type="Ensembl" id="ENSATEP00000007075.2"/>
    </source>
</evidence>
<dbReference type="InterPro" id="IPR018244">
    <property type="entry name" value="Allrgn_V5/Tpx1_CS"/>
</dbReference>
<name>A0A3Q1HI20_ANATE</name>
<dbReference type="Gene3D" id="3.40.33.10">
    <property type="entry name" value="CAP"/>
    <property type="match status" value="1"/>
</dbReference>
<dbReference type="InParanoid" id="A0A3Q1HI20"/>
<dbReference type="GeneTree" id="ENSGT00940000156439"/>
<dbReference type="PROSITE" id="PS01009">
    <property type="entry name" value="CRISP_1"/>
    <property type="match status" value="1"/>
</dbReference>
<dbReference type="InterPro" id="IPR013871">
    <property type="entry name" value="Cysteine_rich_secretory"/>
</dbReference>
<organism evidence="6 7">
    <name type="scientific">Anabas testudineus</name>
    <name type="common">Climbing perch</name>
    <name type="synonym">Anthias testudineus</name>
    <dbReference type="NCBI Taxonomy" id="64144"/>
    <lineage>
        <taxon>Eukaryota</taxon>
        <taxon>Metazoa</taxon>
        <taxon>Chordata</taxon>
        <taxon>Craniata</taxon>
        <taxon>Vertebrata</taxon>
        <taxon>Euteleostomi</taxon>
        <taxon>Actinopterygii</taxon>
        <taxon>Neopterygii</taxon>
        <taxon>Teleostei</taxon>
        <taxon>Neoteleostei</taxon>
        <taxon>Acanthomorphata</taxon>
        <taxon>Anabantaria</taxon>
        <taxon>Anabantiformes</taxon>
        <taxon>Anabantoidei</taxon>
        <taxon>Anabantidae</taxon>
        <taxon>Anabas</taxon>
    </lineage>
</organism>
<dbReference type="Ensembl" id="ENSATET00000007197.2">
    <property type="protein sequence ID" value="ENSATEP00000007075.2"/>
    <property type="gene ID" value="ENSATEG00000004974.2"/>
</dbReference>
<sequence length="235" mass="26293">STLLPPTGCVCMFLCVCVCVCAELCPDNTVIQAEIVDQHNAFRRGVKPPASNMVKMVGVTDNTVKVAQAWVDQCILNHGPPSTRYQLGENLFYAFEPYAWKDVVDAWHSEVVHYTYPNGSADGQSIGHYTQVVWNTSYKVGCGMTLCSNVYYYGCHYYRAGNFRRWPPYEVGPPCGSCPNACEDNLCTNPCPYIDHFINCPTLARTTGCRNWLVYAWCPASCKCIENEIIPIGKR</sequence>
<dbReference type="PROSITE" id="PS51670">
    <property type="entry name" value="SHKT"/>
    <property type="match status" value="1"/>
</dbReference>
<evidence type="ECO:0000313" key="7">
    <source>
        <dbReference type="Proteomes" id="UP000265040"/>
    </source>
</evidence>
<feature type="domain" description="ShKT" evidence="5">
    <location>
        <begin position="191"/>
        <end position="224"/>
    </location>
</feature>
<dbReference type="InterPro" id="IPR001283">
    <property type="entry name" value="CRISP-related"/>
</dbReference>
<feature type="signal peptide" evidence="4">
    <location>
        <begin position="1"/>
        <end position="22"/>
    </location>
</feature>
<dbReference type="SMART" id="SM00198">
    <property type="entry name" value="SCP"/>
    <property type="match status" value="1"/>
</dbReference>